<name>A0ACB9GTB8_9ASTR</name>
<reference evidence="1 2" key="2">
    <citation type="journal article" date="2022" name="Mol. Ecol. Resour.">
        <title>The genomes of chicory, endive, great burdock and yacon provide insights into Asteraceae paleo-polyploidization history and plant inulin production.</title>
        <authorList>
            <person name="Fan W."/>
            <person name="Wang S."/>
            <person name="Wang H."/>
            <person name="Wang A."/>
            <person name="Jiang F."/>
            <person name="Liu H."/>
            <person name="Zhao H."/>
            <person name="Xu D."/>
            <person name="Zhang Y."/>
        </authorList>
    </citation>
    <scope>NUCLEOTIDE SEQUENCE [LARGE SCALE GENOMIC DNA]</scope>
    <source>
        <strain evidence="2">cv. Yunnan</strain>
        <tissue evidence="1">Leaves</tissue>
    </source>
</reference>
<evidence type="ECO:0000313" key="2">
    <source>
        <dbReference type="Proteomes" id="UP001056120"/>
    </source>
</evidence>
<sequence length="78" mass="8951">MDLVNSWKWAPANWELNEIDPVEFMGVMRDRRIGDSLNENFVVSSLCILRVAKKWKRNPNLISSCGFVSKIRVAAKSI</sequence>
<dbReference type="Proteomes" id="UP001056120">
    <property type="component" value="Linkage Group LG13"/>
</dbReference>
<gene>
    <name evidence="1" type="ORF">L1987_39827</name>
</gene>
<comment type="caution">
    <text evidence="1">The sequence shown here is derived from an EMBL/GenBank/DDBJ whole genome shotgun (WGS) entry which is preliminary data.</text>
</comment>
<proteinExistence type="predicted"/>
<protein>
    <submittedName>
        <fullName evidence="1">Uncharacterized protein</fullName>
    </submittedName>
</protein>
<keyword evidence="2" id="KW-1185">Reference proteome</keyword>
<accession>A0ACB9GTB8</accession>
<reference evidence="2" key="1">
    <citation type="journal article" date="2022" name="Mol. Ecol. Resour.">
        <title>The genomes of chicory, endive, great burdock and yacon provide insights into Asteraceae palaeo-polyploidization history and plant inulin production.</title>
        <authorList>
            <person name="Fan W."/>
            <person name="Wang S."/>
            <person name="Wang H."/>
            <person name="Wang A."/>
            <person name="Jiang F."/>
            <person name="Liu H."/>
            <person name="Zhao H."/>
            <person name="Xu D."/>
            <person name="Zhang Y."/>
        </authorList>
    </citation>
    <scope>NUCLEOTIDE SEQUENCE [LARGE SCALE GENOMIC DNA]</scope>
    <source>
        <strain evidence="2">cv. Yunnan</strain>
    </source>
</reference>
<evidence type="ECO:0000313" key="1">
    <source>
        <dbReference type="EMBL" id="KAI3786266.1"/>
    </source>
</evidence>
<organism evidence="1 2">
    <name type="scientific">Smallanthus sonchifolius</name>
    <dbReference type="NCBI Taxonomy" id="185202"/>
    <lineage>
        <taxon>Eukaryota</taxon>
        <taxon>Viridiplantae</taxon>
        <taxon>Streptophyta</taxon>
        <taxon>Embryophyta</taxon>
        <taxon>Tracheophyta</taxon>
        <taxon>Spermatophyta</taxon>
        <taxon>Magnoliopsida</taxon>
        <taxon>eudicotyledons</taxon>
        <taxon>Gunneridae</taxon>
        <taxon>Pentapetalae</taxon>
        <taxon>asterids</taxon>
        <taxon>campanulids</taxon>
        <taxon>Asterales</taxon>
        <taxon>Asteraceae</taxon>
        <taxon>Asteroideae</taxon>
        <taxon>Heliantheae alliance</taxon>
        <taxon>Millerieae</taxon>
        <taxon>Smallanthus</taxon>
    </lineage>
</organism>
<dbReference type="EMBL" id="CM042030">
    <property type="protein sequence ID" value="KAI3786266.1"/>
    <property type="molecule type" value="Genomic_DNA"/>
</dbReference>